<evidence type="ECO:0000259" key="3">
    <source>
        <dbReference type="PROSITE" id="PS51000"/>
    </source>
</evidence>
<evidence type="ECO:0000256" key="2">
    <source>
        <dbReference type="ARBA" id="ARBA00023163"/>
    </source>
</evidence>
<keyword evidence="1" id="KW-0805">Transcription regulation</keyword>
<dbReference type="GO" id="GO:0003700">
    <property type="term" value="F:DNA-binding transcription factor activity"/>
    <property type="evidence" value="ECO:0007669"/>
    <property type="project" value="InterPro"/>
</dbReference>
<evidence type="ECO:0000313" key="5">
    <source>
        <dbReference type="Proteomes" id="UP000287188"/>
    </source>
</evidence>
<keyword evidence="2" id="KW-0804">Transcription</keyword>
<dbReference type="OrthoDB" id="9815009at2"/>
<dbReference type="SUPFAM" id="SSF46785">
    <property type="entry name" value="Winged helix' DNA-binding domain"/>
    <property type="match status" value="1"/>
</dbReference>
<proteinExistence type="predicted"/>
<dbReference type="Pfam" id="PF08279">
    <property type="entry name" value="HTH_11"/>
    <property type="match status" value="1"/>
</dbReference>
<dbReference type="InterPro" id="IPR036388">
    <property type="entry name" value="WH-like_DNA-bd_sf"/>
</dbReference>
<dbReference type="RefSeq" id="WP_126557135.1">
    <property type="nucleotide sequence ID" value="NZ_BIFS01000002.1"/>
</dbReference>
<protein>
    <recommendedName>
        <fullName evidence="3">HTH deoR-type domain-containing protein</fullName>
    </recommendedName>
</protein>
<name>A0A402AXH4_9CHLR</name>
<dbReference type="Gene3D" id="1.10.10.10">
    <property type="entry name" value="Winged helix-like DNA-binding domain superfamily/Winged helix DNA-binding domain"/>
    <property type="match status" value="1"/>
</dbReference>
<dbReference type="PANTHER" id="PTHR34580">
    <property type="match status" value="1"/>
</dbReference>
<dbReference type="PROSITE" id="PS51000">
    <property type="entry name" value="HTH_DEOR_2"/>
    <property type="match status" value="1"/>
</dbReference>
<keyword evidence="5" id="KW-1185">Reference proteome</keyword>
<comment type="caution">
    <text evidence="4">The sequence shown here is derived from an EMBL/GenBank/DDBJ whole genome shotgun (WGS) entry which is preliminary data.</text>
</comment>
<dbReference type="InterPro" id="IPR026881">
    <property type="entry name" value="WYL_dom"/>
</dbReference>
<dbReference type="EMBL" id="BIFS01000002">
    <property type="protein sequence ID" value="GCE23769.1"/>
    <property type="molecule type" value="Genomic_DNA"/>
</dbReference>
<dbReference type="Proteomes" id="UP000287188">
    <property type="component" value="Unassembled WGS sequence"/>
</dbReference>
<dbReference type="PROSITE" id="PS52050">
    <property type="entry name" value="WYL"/>
    <property type="match status" value="1"/>
</dbReference>
<feature type="domain" description="HTH deoR-type" evidence="3">
    <location>
        <begin position="2"/>
        <end position="60"/>
    </location>
</feature>
<organism evidence="4 5">
    <name type="scientific">Dictyobacter kobayashii</name>
    <dbReference type="NCBI Taxonomy" id="2014872"/>
    <lineage>
        <taxon>Bacteria</taxon>
        <taxon>Bacillati</taxon>
        <taxon>Chloroflexota</taxon>
        <taxon>Ktedonobacteria</taxon>
        <taxon>Ktedonobacterales</taxon>
        <taxon>Dictyobacteraceae</taxon>
        <taxon>Dictyobacter</taxon>
    </lineage>
</organism>
<dbReference type="InterPro" id="IPR001034">
    <property type="entry name" value="DeoR_HTH"/>
</dbReference>
<sequence length="192" mass="21295">MRADRLLSLLLLLQTRGRMTAQALAEQLEVSERTIYRDIEALSYAGIPLYTERGPGGGCELLDGYQTKLTGLTAPEVRALFLVSISIPLADLGLGQALEDALLKLSAALPAHSRENATQVRQRIHMDTTRPTHSRPMASHLELIQEAIWQDYTLLLTYKGDHRHLIDPYGLVSQRGAWYLVGASAGQCKWCV</sequence>
<dbReference type="AlphaFoldDB" id="A0A402AXH4"/>
<reference evidence="5" key="1">
    <citation type="submission" date="2018-12" db="EMBL/GenBank/DDBJ databases">
        <title>Tengunoibacter tsumagoiensis gen. nov., sp. nov., Dictyobacter kobayashii sp. nov., D. alpinus sp. nov., and D. joshuensis sp. nov. and description of Dictyobacteraceae fam. nov. within the order Ktedonobacterales isolated from Tengu-no-mugimeshi.</title>
        <authorList>
            <person name="Wang C.M."/>
            <person name="Zheng Y."/>
            <person name="Sakai Y."/>
            <person name="Toyoda A."/>
            <person name="Minakuchi Y."/>
            <person name="Abe K."/>
            <person name="Yokota A."/>
            <person name="Yabe S."/>
        </authorList>
    </citation>
    <scope>NUCLEOTIDE SEQUENCE [LARGE SCALE GENOMIC DNA]</scope>
    <source>
        <strain evidence="5">Uno11</strain>
    </source>
</reference>
<dbReference type="InterPro" id="IPR013196">
    <property type="entry name" value="HTH_11"/>
</dbReference>
<dbReference type="PANTHER" id="PTHR34580:SF1">
    <property type="entry name" value="PROTEIN PAFC"/>
    <property type="match status" value="1"/>
</dbReference>
<gene>
    <name evidence="4" type="ORF">KDK_75690</name>
</gene>
<dbReference type="InterPro" id="IPR036390">
    <property type="entry name" value="WH_DNA-bd_sf"/>
</dbReference>
<dbReference type="Pfam" id="PF13280">
    <property type="entry name" value="WYL"/>
    <property type="match status" value="1"/>
</dbReference>
<accession>A0A402AXH4</accession>
<evidence type="ECO:0000313" key="4">
    <source>
        <dbReference type="EMBL" id="GCE23769.1"/>
    </source>
</evidence>
<dbReference type="InterPro" id="IPR051534">
    <property type="entry name" value="CBASS_pafABC_assoc_protein"/>
</dbReference>
<evidence type="ECO:0000256" key="1">
    <source>
        <dbReference type="ARBA" id="ARBA00023015"/>
    </source>
</evidence>